<feature type="region of interest" description="Disordered" evidence="10">
    <location>
        <begin position="50"/>
        <end position="70"/>
    </location>
</feature>
<feature type="compositionally biased region" description="Acidic residues" evidence="10">
    <location>
        <begin position="52"/>
        <end position="64"/>
    </location>
</feature>
<dbReference type="Gene3D" id="3.40.630.10">
    <property type="entry name" value="Zn peptidases"/>
    <property type="match status" value="1"/>
</dbReference>
<organism evidence="12 13">
    <name type="scientific">Brachionus calyciflorus</name>
    <dbReference type="NCBI Taxonomy" id="104777"/>
    <lineage>
        <taxon>Eukaryota</taxon>
        <taxon>Metazoa</taxon>
        <taxon>Spiralia</taxon>
        <taxon>Gnathifera</taxon>
        <taxon>Rotifera</taxon>
        <taxon>Eurotatoria</taxon>
        <taxon>Monogononta</taxon>
        <taxon>Pseudotrocha</taxon>
        <taxon>Ploima</taxon>
        <taxon>Brachionidae</taxon>
        <taxon>Brachionus</taxon>
    </lineage>
</organism>
<evidence type="ECO:0000256" key="4">
    <source>
        <dbReference type="ARBA" id="ARBA00022670"/>
    </source>
</evidence>
<dbReference type="InterPro" id="IPR000834">
    <property type="entry name" value="Peptidase_M14"/>
</dbReference>
<protein>
    <recommendedName>
        <fullName evidence="11">Peptidase M14 domain-containing protein</fullName>
    </recommendedName>
</protein>
<dbReference type="PROSITE" id="PS52035">
    <property type="entry name" value="PEPTIDASE_M14"/>
    <property type="match status" value="1"/>
</dbReference>
<evidence type="ECO:0000256" key="6">
    <source>
        <dbReference type="ARBA" id="ARBA00022801"/>
    </source>
</evidence>
<dbReference type="GO" id="GO:0006508">
    <property type="term" value="P:proteolysis"/>
    <property type="evidence" value="ECO:0007669"/>
    <property type="project" value="UniProtKB-KW"/>
</dbReference>
<feature type="active site" description="Proton donor/acceptor" evidence="9">
    <location>
        <position position="567"/>
    </location>
</feature>
<feature type="compositionally biased region" description="Acidic residues" evidence="10">
    <location>
        <begin position="654"/>
        <end position="664"/>
    </location>
</feature>
<comment type="caution">
    <text evidence="12">The sequence shown here is derived from an EMBL/GenBank/DDBJ whole genome shotgun (WGS) entry which is preliminary data.</text>
</comment>
<dbReference type="Proteomes" id="UP000663879">
    <property type="component" value="Unassembled WGS sequence"/>
</dbReference>
<comment type="similarity">
    <text evidence="2 9">Belongs to the peptidase M14 family.</text>
</comment>
<sequence>MNWSTPKYPLIINPYDSFMKKHLEHYGYFTGRNMAIARFGYEPRRGVKNVNESDDSDFESDDSENSNNNNKIKKKIDWANKNSKKSENYKWWLKDNVYNFGKKELEYQREPRWPVEMQVLPEKIRHIDTVFNESEPFYVKTGNEEMPIYKSEQKTKTVFYYNPVNCGYFIRSRVGGNRESCPRLTCDLSEMEMCNTLLFESRFESGNLMKAVKINEYEYELTLRYDLYTSKHTQWFYFQIKNAKPNVEYRFTIANFMKSDSLYNMGMKPLMYSELDAKNKNIGWRRWGTSIRYYKNTQKVEDQNGNLKSLYSLTWVCKFPNENDTYYFAHCYPYTYTDLQDYIANIQQDPVKSKYCKVKILCRTLAENLVHLLTITNPSSTDEENANKKAIVLSARVHPGETNSSWMMKGFLDFLLGNLPDAKLLRDTFIFKIVPMLNPDGVIIGNYRCSLTGRDLNRNYKTVLKEAFPSIWHMREMVKKLNQEREILLYCDLHGHSRKNNVFIYGCHNNNNPKKRFQEHVFPMILSKNAKDLFSYKSCKFKIQKSKQGTGRIVMWNMGIMNSFTLEATFSGSTLNQKSGNHFNSHDLEQLACHFCDSILDYCDPDQTKCKLIMNEIEALLKEQIRSKLESQGINVDQINLLDDLDKFNIQLDEEEQESSDDAGSDSSADDGLPLHLERFAKMRQRKKRKVKTRKTVAQPPTKPSKEQASNKLPNTQVNNIPNSPNSHNYNANNNNNAIVNNNNHHHNKNNNSSNLAVELTQSRDNITSKVNLLYSQLNNEKEKKDKSQSVGSNLNNLITTKQSNETLLKLHNKHRYILETEKKLLKTTLSSSSQGDKLSHPRSGKQSSEKNDDRFIKKINPNAIQLHLDTESAQYQPDPNFMTFRYTVPNEVHIPGNFYPHNHLCEHHRKKLSDLFLLKNLTNGVKSESDGEASDDEAEQDDDILNFNKEQSKPTLEEFVKRHVLTEVTPLKSQRRVKTSQSFIQTSNRIRPVQDQNEVKIQRLDDSRILTADYFKNNDSKSVMDYMPKTVLRQINERKVLNNAGNMIMSNANVIAPYNFYNSKNTNEIVENLTRDLNRKATTKTSKIQAQIIYQQQQQQQSLNSSNNVKQKLHTSVSANNLTNWNGDTGSPLVSNSTNSATLFSTAFFNGNTQLKNHFEKITRSNNNNSSMIMSTANTNIRPKVFK</sequence>
<name>A0A813M3R1_9BILA</name>
<feature type="region of interest" description="Disordered" evidence="10">
    <location>
        <begin position="654"/>
        <end position="753"/>
    </location>
</feature>
<evidence type="ECO:0000256" key="7">
    <source>
        <dbReference type="ARBA" id="ARBA00022833"/>
    </source>
</evidence>
<dbReference type="EMBL" id="CAJNOC010000030">
    <property type="protein sequence ID" value="CAF0708200.1"/>
    <property type="molecule type" value="Genomic_DNA"/>
</dbReference>
<feature type="compositionally biased region" description="Low complexity" evidence="10">
    <location>
        <begin position="723"/>
        <end position="743"/>
    </location>
</feature>
<dbReference type="SUPFAM" id="SSF53187">
    <property type="entry name" value="Zn-dependent exopeptidases"/>
    <property type="match status" value="1"/>
</dbReference>
<accession>A0A813M3R1</accession>
<keyword evidence="3" id="KW-0121">Carboxypeptidase</keyword>
<evidence type="ECO:0000256" key="1">
    <source>
        <dbReference type="ARBA" id="ARBA00001947"/>
    </source>
</evidence>
<evidence type="ECO:0000256" key="9">
    <source>
        <dbReference type="PROSITE-ProRule" id="PRU01379"/>
    </source>
</evidence>
<comment type="cofactor">
    <cofactor evidence="1">
        <name>Zn(2+)</name>
        <dbReference type="ChEBI" id="CHEBI:29105"/>
    </cofactor>
</comment>
<keyword evidence="5" id="KW-0479">Metal-binding</keyword>
<evidence type="ECO:0000256" key="2">
    <source>
        <dbReference type="ARBA" id="ARBA00005988"/>
    </source>
</evidence>
<dbReference type="Pfam" id="PF18027">
    <property type="entry name" value="Pepdidase_M14_N"/>
    <property type="match status" value="1"/>
</dbReference>
<keyword evidence="6" id="KW-0378">Hydrolase</keyword>
<dbReference type="OrthoDB" id="10253041at2759"/>
<keyword evidence="7" id="KW-0862">Zinc</keyword>
<gene>
    <name evidence="12" type="ORF">OXX778_LOCUS570</name>
</gene>
<dbReference type="FunFam" id="3.40.630.10:FF:000011">
    <property type="entry name" value="cytosolic carboxypeptidase 2 isoform X1"/>
    <property type="match status" value="1"/>
</dbReference>
<dbReference type="CDD" id="cd06907">
    <property type="entry name" value="M14_AGBL2-3_like"/>
    <property type="match status" value="1"/>
</dbReference>
<proteinExistence type="inferred from homology"/>
<keyword evidence="4" id="KW-0645">Protease</keyword>
<evidence type="ECO:0000256" key="8">
    <source>
        <dbReference type="ARBA" id="ARBA00023049"/>
    </source>
</evidence>
<feature type="compositionally biased region" description="Polar residues" evidence="10">
    <location>
        <begin position="707"/>
        <end position="722"/>
    </location>
</feature>
<keyword evidence="13" id="KW-1185">Reference proteome</keyword>
<dbReference type="PANTHER" id="PTHR12756">
    <property type="entry name" value="CYTOSOLIC CARBOXYPEPTIDASE"/>
    <property type="match status" value="1"/>
</dbReference>
<evidence type="ECO:0000313" key="12">
    <source>
        <dbReference type="EMBL" id="CAF0708200.1"/>
    </source>
</evidence>
<dbReference type="GO" id="GO:0008270">
    <property type="term" value="F:zinc ion binding"/>
    <property type="evidence" value="ECO:0007669"/>
    <property type="project" value="InterPro"/>
</dbReference>
<feature type="region of interest" description="Disordered" evidence="10">
    <location>
        <begin position="829"/>
        <end position="855"/>
    </location>
</feature>
<dbReference type="GO" id="GO:0004181">
    <property type="term" value="F:metallocarboxypeptidase activity"/>
    <property type="evidence" value="ECO:0007669"/>
    <property type="project" value="InterPro"/>
</dbReference>
<dbReference type="PANTHER" id="PTHR12756:SF45">
    <property type="entry name" value="CYTOSOLIC CARBOXYPEPTIDASE NNA1"/>
    <property type="match status" value="1"/>
</dbReference>
<evidence type="ECO:0000313" key="13">
    <source>
        <dbReference type="Proteomes" id="UP000663879"/>
    </source>
</evidence>
<keyword evidence="8" id="KW-0482">Metalloprotease</keyword>
<dbReference type="InterPro" id="IPR040626">
    <property type="entry name" value="Pepdidase_M14_N"/>
</dbReference>
<dbReference type="AlphaFoldDB" id="A0A813M3R1"/>
<evidence type="ECO:0000256" key="5">
    <source>
        <dbReference type="ARBA" id="ARBA00022723"/>
    </source>
</evidence>
<feature type="compositionally biased region" description="Basic residues" evidence="10">
    <location>
        <begin position="682"/>
        <end position="695"/>
    </location>
</feature>
<dbReference type="Gene3D" id="2.60.40.3120">
    <property type="match status" value="1"/>
</dbReference>
<evidence type="ECO:0000256" key="3">
    <source>
        <dbReference type="ARBA" id="ARBA00022645"/>
    </source>
</evidence>
<feature type="domain" description="Peptidase M14" evidence="11">
    <location>
        <begin position="332"/>
        <end position="603"/>
    </location>
</feature>
<reference evidence="12" key="1">
    <citation type="submission" date="2021-02" db="EMBL/GenBank/DDBJ databases">
        <authorList>
            <person name="Nowell W R."/>
        </authorList>
    </citation>
    <scope>NUCLEOTIDE SEQUENCE</scope>
    <source>
        <strain evidence="12">Ploen Becks lab</strain>
    </source>
</reference>
<dbReference type="Pfam" id="PF00246">
    <property type="entry name" value="Peptidase_M14"/>
    <property type="match status" value="1"/>
</dbReference>
<evidence type="ECO:0000256" key="10">
    <source>
        <dbReference type="SAM" id="MobiDB-lite"/>
    </source>
</evidence>
<dbReference type="InterPro" id="IPR050821">
    <property type="entry name" value="Cytosolic_carboxypeptidase"/>
</dbReference>
<evidence type="ECO:0000259" key="11">
    <source>
        <dbReference type="PROSITE" id="PS52035"/>
    </source>
</evidence>